<evidence type="ECO:0000313" key="1">
    <source>
        <dbReference type="EMBL" id="KAL3266866.1"/>
    </source>
</evidence>
<keyword evidence="2" id="KW-1185">Reference proteome</keyword>
<sequence length="118" mass="13131">MLFIDDGITDGVQMPLQLRTSCLSPDLNIGVMKLSFQKAGKSPVLRDELNKYVRRLAIESIHLFNKTEGTPSGPQLLDSLSPLIPANTSDADTLRKGQQSREYQNQLVLMNFSNNILV</sequence>
<name>A0ABD2MKI1_9CUCU</name>
<dbReference type="EMBL" id="JABFTP020000001">
    <property type="protein sequence ID" value="KAL3266866.1"/>
    <property type="molecule type" value="Genomic_DNA"/>
</dbReference>
<accession>A0ABD2MKI1</accession>
<dbReference type="AlphaFoldDB" id="A0ABD2MKI1"/>
<dbReference type="Proteomes" id="UP001516400">
    <property type="component" value="Unassembled WGS sequence"/>
</dbReference>
<evidence type="ECO:0000313" key="2">
    <source>
        <dbReference type="Proteomes" id="UP001516400"/>
    </source>
</evidence>
<gene>
    <name evidence="1" type="ORF">HHI36_011018</name>
</gene>
<proteinExistence type="predicted"/>
<reference evidence="1 2" key="1">
    <citation type="journal article" date="2021" name="BMC Biol.">
        <title>Horizontally acquired antibacterial genes associated with adaptive radiation of ladybird beetles.</title>
        <authorList>
            <person name="Li H.S."/>
            <person name="Tang X.F."/>
            <person name="Huang Y.H."/>
            <person name="Xu Z.Y."/>
            <person name="Chen M.L."/>
            <person name="Du X.Y."/>
            <person name="Qiu B.Y."/>
            <person name="Chen P.T."/>
            <person name="Zhang W."/>
            <person name="Slipinski A."/>
            <person name="Escalona H.E."/>
            <person name="Waterhouse R.M."/>
            <person name="Zwick A."/>
            <person name="Pang H."/>
        </authorList>
    </citation>
    <scope>NUCLEOTIDE SEQUENCE [LARGE SCALE GENOMIC DNA]</scope>
    <source>
        <strain evidence="1">SYSU2018</strain>
    </source>
</reference>
<comment type="caution">
    <text evidence="1">The sequence shown here is derived from an EMBL/GenBank/DDBJ whole genome shotgun (WGS) entry which is preliminary data.</text>
</comment>
<protein>
    <submittedName>
        <fullName evidence="1">Uncharacterized protein</fullName>
    </submittedName>
</protein>
<organism evidence="1 2">
    <name type="scientific">Cryptolaemus montrouzieri</name>
    <dbReference type="NCBI Taxonomy" id="559131"/>
    <lineage>
        <taxon>Eukaryota</taxon>
        <taxon>Metazoa</taxon>
        <taxon>Ecdysozoa</taxon>
        <taxon>Arthropoda</taxon>
        <taxon>Hexapoda</taxon>
        <taxon>Insecta</taxon>
        <taxon>Pterygota</taxon>
        <taxon>Neoptera</taxon>
        <taxon>Endopterygota</taxon>
        <taxon>Coleoptera</taxon>
        <taxon>Polyphaga</taxon>
        <taxon>Cucujiformia</taxon>
        <taxon>Coccinelloidea</taxon>
        <taxon>Coccinellidae</taxon>
        <taxon>Scymninae</taxon>
        <taxon>Scymnini</taxon>
        <taxon>Cryptolaemus</taxon>
    </lineage>
</organism>